<dbReference type="EMBL" id="RBXR01000001">
    <property type="protein sequence ID" value="RKT74319.1"/>
    <property type="molecule type" value="Genomic_DNA"/>
</dbReference>
<dbReference type="AlphaFoldDB" id="A0A495XKY3"/>
<dbReference type="RefSeq" id="WP_121228775.1">
    <property type="nucleotide sequence ID" value="NZ_JBIUBA010000003.1"/>
</dbReference>
<sequence length="174" mass="19105">MRGLERTVRTGPKLRLSADTILADALLSELVAPGPVLWVVSAWISNVEVIDNTQGSFDDILGDDHMTHYRLVDVLAKLARSGTPVRVVTRPTTHNQLFVDQMKAIASDDADLAVVFDPVEHEKTVCGRDWMISGSMNFTASGIGANEESVRYVVDNVEVAQARIDFVARWGGIR</sequence>
<protein>
    <submittedName>
        <fullName evidence="2">Phospholipase D-like protein</fullName>
    </submittedName>
</protein>
<accession>A0A495XKY3</accession>
<evidence type="ECO:0000259" key="1">
    <source>
        <dbReference type="Pfam" id="PF13091"/>
    </source>
</evidence>
<evidence type="ECO:0000313" key="2">
    <source>
        <dbReference type="EMBL" id="RKT74319.1"/>
    </source>
</evidence>
<dbReference type="Gene3D" id="3.30.870.10">
    <property type="entry name" value="Endonuclease Chain A"/>
    <property type="match status" value="1"/>
</dbReference>
<dbReference type="SUPFAM" id="SSF56024">
    <property type="entry name" value="Phospholipase D/nuclease"/>
    <property type="match status" value="1"/>
</dbReference>
<proteinExistence type="predicted"/>
<organism evidence="2 3">
    <name type="scientific">Saccharothrix variisporea</name>
    <dbReference type="NCBI Taxonomy" id="543527"/>
    <lineage>
        <taxon>Bacteria</taxon>
        <taxon>Bacillati</taxon>
        <taxon>Actinomycetota</taxon>
        <taxon>Actinomycetes</taxon>
        <taxon>Pseudonocardiales</taxon>
        <taxon>Pseudonocardiaceae</taxon>
        <taxon>Saccharothrix</taxon>
    </lineage>
</organism>
<gene>
    <name evidence="2" type="ORF">DFJ66_7663</name>
</gene>
<comment type="caution">
    <text evidence="2">The sequence shown here is derived from an EMBL/GenBank/DDBJ whole genome shotgun (WGS) entry which is preliminary data.</text>
</comment>
<dbReference type="OrthoDB" id="8441577at2"/>
<dbReference type="InterPro" id="IPR025202">
    <property type="entry name" value="PLD-like_dom"/>
</dbReference>
<dbReference type="Proteomes" id="UP000272729">
    <property type="component" value="Unassembled WGS sequence"/>
</dbReference>
<keyword evidence="3" id="KW-1185">Reference proteome</keyword>
<feature type="domain" description="Phospholipase D-like" evidence="1">
    <location>
        <begin position="66"/>
        <end position="170"/>
    </location>
</feature>
<name>A0A495XKY3_9PSEU</name>
<dbReference type="NCBIfam" id="NF041068">
    <property type="entry name" value="DpdK"/>
    <property type="match status" value="1"/>
</dbReference>
<evidence type="ECO:0000313" key="3">
    <source>
        <dbReference type="Proteomes" id="UP000272729"/>
    </source>
</evidence>
<reference evidence="2 3" key="1">
    <citation type="submission" date="2018-10" db="EMBL/GenBank/DDBJ databases">
        <title>Sequencing the genomes of 1000 actinobacteria strains.</title>
        <authorList>
            <person name="Klenk H.-P."/>
        </authorList>
    </citation>
    <scope>NUCLEOTIDE SEQUENCE [LARGE SCALE GENOMIC DNA]</scope>
    <source>
        <strain evidence="2 3">DSM 43911</strain>
    </source>
</reference>
<dbReference type="Pfam" id="PF13091">
    <property type="entry name" value="PLDc_2"/>
    <property type="match status" value="1"/>
</dbReference>